<dbReference type="InterPro" id="IPR000618">
    <property type="entry name" value="Insect_cuticle"/>
</dbReference>
<accession>A0A8S4RH55</accession>
<dbReference type="AlphaFoldDB" id="A0A8S4RH55"/>
<protein>
    <submittedName>
        <fullName evidence="5">Jg9535 protein</fullName>
    </submittedName>
</protein>
<dbReference type="PROSITE" id="PS51155">
    <property type="entry name" value="CHIT_BIND_RR_2"/>
    <property type="match status" value="1"/>
</dbReference>
<evidence type="ECO:0000313" key="6">
    <source>
        <dbReference type="Proteomes" id="UP000838756"/>
    </source>
</evidence>
<reference evidence="5" key="1">
    <citation type="submission" date="2022-03" db="EMBL/GenBank/DDBJ databases">
        <authorList>
            <person name="Lindestad O."/>
        </authorList>
    </citation>
    <scope>NUCLEOTIDE SEQUENCE</scope>
</reference>
<feature type="signal peptide" evidence="4">
    <location>
        <begin position="1"/>
        <end position="16"/>
    </location>
</feature>
<dbReference type="OrthoDB" id="6515429at2759"/>
<name>A0A8S4RH55_9NEOP</name>
<dbReference type="PANTHER" id="PTHR10380:SF173">
    <property type="entry name" value="CUTICULAR PROTEIN 47EF, ISOFORM C-RELATED"/>
    <property type="match status" value="1"/>
</dbReference>
<keyword evidence="6" id="KW-1185">Reference proteome</keyword>
<gene>
    <name evidence="5" type="primary">jg9535</name>
    <name evidence="5" type="ORF">PAEG_LOCUS14359</name>
</gene>
<comment type="caution">
    <text evidence="5">The sequence shown here is derived from an EMBL/GenBank/DDBJ whole genome shotgun (WGS) entry which is preliminary data.</text>
</comment>
<keyword evidence="2 4" id="KW-0732">Signal</keyword>
<keyword evidence="1 3" id="KW-0193">Cuticle</keyword>
<evidence type="ECO:0000256" key="4">
    <source>
        <dbReference type="SAM" id="SignalP"/>
    </source>
</evidence>
<evidence type="ECO:0000256" key="2">
    <source>
        <dbReference type="ARBA" id="ARBA00022729"/>
    </source>
</evidence>
<dbReference type="GO" id="GO:0062129">
    <property type="term" value="C:chitin-based extracellular matrix"/>
    <property type="evidence" value="ECO:0007669"/>
    <property type="project" value="TreeGrafter"/>
</dbReference>
<feature type="chain" id="PRO_5035813023" evidence="4">
    <location>
        <begin position="17"/>
        <end position="113"/>
    </location>
</feature>
<dbReference type="PANTHER" id="PTHR10380">
    <property type="entry name" value="CUTICLE PROTEIN"/>
    <property type="match status" value="1"/>
</dbReference>
<proteinExistence type="predicted"/>
<dbReference type="InterPro" id="IPR050468">
    <property type="entry name" value="Cuticle_Struct_Prot"/>
</dbReference>
<evidence type="ECO:0000313" key="5">
    <source>
        <dbReference type="EMBL" id="CAH2237043.1"/>
    </source>
</evidence>
<evidence type="ECO:0000256" key="3">
    <source>
        <dbReference type="PROSITE-ProRule" id="PRU00497"/>
    </source>
</evidence>
<sequence length="113" mass="12442">MKSIILALALVAIAAAVPVEKEPIKIVRSELNQNPDGSYSLNVETADGTTRYEVGELKEVLDEDNKPRLVLVVKGSYSYKNDVDKIETINYIADETGFHAEGDSIPRVPAVRR</sequence>
<dbReference type="Pfam" id="PF00379">
    <property type="entry name" value="Chitin_bind_4"/>
    <property type="match status" value="1"/>
</dbReference>
<organism evidence="5 6">
    <name type="scientific">Pararge aegeria aegeria</name>
    <dbReference type="NCBI Taxonomy" id="348720"/>
    <lineage>
        <taxon>Eukaryota</taxon>
        <taxon>Metazoa</taxon>
        <taxon>Ecdysozoa</taxon>
        <taxon>Arthropoda</taxon>
        <taxon>Hexapoda</taxon>
        <taxon>Insecta</taxon>
        <taxon>Pterygota</taxon>
        <taxon>Neoptera</taxon>
        <taxon>Endopterygota</taxon>
        <taxon>Lepidoptera</taxon>
        <taxon>Glossata</taxon>
        <taxon>Ditrysia</taxon>
        <taxon>Papilionoidea</taxon>
        <taxon>Nymphalidae</taxon>
        <taxon>Satyrinae</taxon>
        <taxon>Satyrini</taxon>
        <taxon>Parargina</taxon>
        <taxon>Pararge</taxon>
    </lineage>
</organism>
<dbReference type="EMBL" id="CAKXAJ010025241">
    <property type="protein sequence ID" value="CAH2237043.1"/>
    <property type="molecule type" value="Genomic_DNA"/>
</dbReference>
<dbReference type="Proteomes" id="UP000838756">
    <property type="component" value="Unassembled WGS sequence"/>
</dbReference>
<dbReference type="GO" id="GO:0008010">
    <property type="term" value="F:structural constituent of chitin-based larval cuticle"/>
    <property type="evidence" value="ECO:0007669"/>
    <property type="project" value="TreeGrafter"/>
</dbReference>
<evidence type="ECO:0000256" key="1">
    <source>
        <dbReference type="ARBA" id="ARBA00022460"/>
    </source>
</evidence>